<organism evidence="2 3">
    <name type="scientific">Roseovarius bejariae</name>
    <dbReference type="NCBI Taxonomy" id="2576383"/>
    <lineage>
        <taxon>Bacteria</taxon>
        <taxon>Pseudomonadati</taxon>
        <taxon>Pseudomonadota</taxon>
        <taxon>Alphaproteobacteria</taxon>
        <taxon>Rhodobacterales</taxon>
        <taxon>Roseobacteraceae</taxon>
        <taxon>Roseovarius</taxon>
    </lineage>
</organism>
<dbReference type="EMBL" id="SZWE01000002">
    <property type="protein sequence ID" value="MRU16875.1"/>
    <property type="molecule type" value="Genomic_DNA"/>
</dbReference>
<feature type="region of interest" description="Disordered" evidence="1">
    <location>
        <begin position="87"/>
        <end position="121"/>
    </location>
</feature>
<sequence>MYGVVLWSDHGQNRAVIWCEDHGDLAYYDGELPGASMEPGFDPGDLVRFDVSEGRRMRIASNPRVVASDQYPSLAGDLRREGARLTTTLSRDPALGQSKVIPLAPRRQAVQAAPKPKASNG</sequence>
<gene>
    <name evidence="2" type="ORF">FDP25_15645</name>
</gene>
<evidence type="ECO:0008006" key="4">
    <source>
        <dbReference type="Google" id="ProtNLM"/>
    </source>
</evidence>
<evidence type="ECO:0000256" key="1">
    <source>
        <dbReference type="SAM" id="MobiDB-lite"/>
    </source>
</evidence>
<reference evidence="2 3" key="1">
    <citation type="submission" date="2019-05" db="EMBL/GenBank/DDBJ databases">
        <title>Roseovarius bejariae sp. nov., a moderately halophylic bacterium isolated from a saline soil in Rambla Salada (Murcia).</title>
        <authorList>
            <person name="Castro D.J."/>
            <person name="Gomez-Altuve A."/>
            <person name="Reina J.C."/>
            <person name="Rodriguez M."/>
            <person name="Sampedro I."/>
            <person name="Llamas I."/>
            <person name="Martinez-Checa F."/>
        </authorList>
    </citation>
    <scope>NUCLEOTIDE SEQUENCE [LARGE SCALE GENOMIC DNA]</scope>
    <source>
        <strain evidence="2 3">A21</strain>
    </source>
</reference>
<evidence type="ECO:0000313" key="2">
    <source>
        <dbReference type="EMBL" id="MRU16875.1"/>
    </source>
</evidence>
<dbReference type="OrthoDB" id="7868545at2"/>
<dbReference type="AlphaFoldDB" id="A0A844CTW0"/>
<dbReference type="Proteomes" id="UP000564704">
    <property type="component" value="Unassembled WGS sequence"/>
</dbReference>
<evidence type="ECO:0000313" key="3">
    <source>
        <dbReference type="Proteomes" id="UP000564704"/>
    </source>
</evidence>
<keyword evidence="3" id="KW-1185">Reference proteome</keyword>
<accession>A0A844CTW0</accession>
<comment type="caution">
    <text evidence="2">The sequence shown here is derived from an EMBL/GenBank/DDBJ whole genome shotgun (WGS) entry which is preliminary data.</text>
</comment>
<name>A0A844CTW0_9RHOB</name>
<protein>
    <recommendedName>
        <fullName evidence="4">Cold shock protein, CspA family</fullName>
    </recommendedName>
</protein>
<dbReference type="RefSeq" id="WP_154154479.1">
    <property type="nucleotide sequence ID" value="NZ_SZWE01000002.1"/>
</dbReference>
<proteinExistence type="predicted"/>